<name>A0AA37LSV3_9PEZI</name>
<keyword evidence="3" id="KW-1185">Reference proteome</keyword>
<sequence>MSEKREIERPNSPPSDSDGKQEASDIVKIEPNDGELEQTKNRILREQAELRKQDAPIIPILSFFKKKSDYDPNTIATQPSVYDNPSTAKFFQPHPRYENLHRFDPTFRWTWGKSFH</sequence>
<accession>A0AA37LSV3</accession>
<evidence type="ECO:0000313" key="3">
    <source>
        <dbReference type="Proteomes" id="UP001055172"/>
    </source>
</evidence>
<dbReference type="EMBL" id="BPPX01000012">
    <property type="protein sequence ID" value="GJC83619.1"/>
    <property type="molecule type" value="Genomic_DNA"/>
</dbReference>
<reference evidence="2 3" key="1">
    <citation type="submission" date="2021-07" db="EMBL/GenBank/DDBJ databases">
        <title>Genome data of Colletotrichum spaethianum.</title>
        <authorList>
            <person name="Utami Y.D."/>
            <person name="Hiruma K."/>
        </authorList>
    </citation>
    <scope>NUCLEOTIDE SEQUENCE [LARGE SCALE GENOMIC DNA]</scope>
    <source>
        <strain evidence="2 3">MAFF 242679</strain>
    </source>
</reference>
<protein>
    <submittedName>
        <fullName evidence="2">Uncharacterized protein</fullName>
    </submittedName>
</protein>
<comment type="caution">
    <text evidence="2">The sequence shown here is derived from an EMBL/GenBank/DDBJ whole genome shotgun (WGS) entry which is preliminary data.</text>
</comment>
<feature type="region of interest" description="Disordered" evidence="1">
    <location>
        <begin position="1"/>
        <end position="39"/>
    </location>
</feature>
<evidence type="ECO:0000256" key="1">
    <source>
        <dbReference type="SAM" id="MobiDB-lite"/>
    </source>
</evidence>
<proteinExistence type="predicted"/>
<dbReference type="Proteomes" id="UP001055172">
    <property type="component" value="Unassembled WGS sequence"/>
</dbReference>
<dbReference type="AlphaFoldDB" id="A0AA37LSV3"/>
<evidence type="ECO:0000313" key="2">
    <source>
        <dbReference type="EMBL" id="GJC83619.1"/>
    </source>
</evidence>
<gene>
    <name evidence="2" type="ORF">ColLi_06457</name>
</gene>
<organism evidence="2 3">
    <name type="scientific">Colletotrichum liriopes</name>
    <dbReference type="NCBI Taxonomy" id="708192"/>
    <lineage>
        <taxon>Eukaryota</taxon>
        <taxon>Fungi</taxon>
        <taxon>Dikarya</taxon>
        <taxon>Ascomycota</taxon>
        <taxon>Pezizomycotina</taxon>
        <taxon>Sordariomycetes</taxon>
        <taxon>Hypocreomycetidae</taxon>
        <taxon>Glomerellales</taxon>
        <taxon>Glomerellaceae</taxon>
        <taxon>Colletotrichum</taxon>
        <taxon>Colletotrichum spaethianum species complex</taxon>
    </lineage>
</organism>
<feature type="compositionally biased region" description="Basic and acidic residues" evidence="1">
    <location>
        <begin position="17"/>
        <end position="39"/>
    </location>
</feature>